<feature type="compositionally biased region" description="Basic and acidic residues" evidence="1">
    <location>
        <begin position="50"/>
        <end position="66"/>
    </location>
</feature>
<name>A0ABW5Y454_9BACL</name>
<accession>A0ABW5Y454</accession>
<evidence type="ECO:0000313" key="3">
    <source>
        <dbReference type="Proteomes" id="UP001597568"/>
    </source>
</evidence>
<dbReference type="EMBL" id="JBHUOR010000131">
    <property type="protein sequence ID" value="MFD2869928.1"/>
    <property type="molecule type" value="Genomic_DNA"/>
</dbReference>
<feature type="compositionally biased region" description="Basic and acidic residues" evidence="1">
    <location>
        <begin position="1"/>
        <end position="21"/>
    </location>
</feature>
<evidence type="ECO:0000256" key="1">
    <source>
        <dbReference type="SAM" id="MobiDB-lite"/>
    </source>
</evidence>
<proteinExistence type="predicted"/>
<reference evidence="3" key="1">
    <citation type="journal article" date="2019" name="Int. J. Syst. Evol. Microbiol.">
        <title>The Global Catalogue of Microorganisms (GCM) 10K type strain sequencing project: providing services to taxonomists for standard genome sequencing and annotation.</title>
        <authorList>
            <consortium name="The Broad Institute Genomics Platform"/>
            <consortium name="The Broad Institute Genome Sequencing Center for Infectious Disease"/>
            <person name="Wu L."/>
            <person name="Ma J."/>
        </authorList>
    </citation>
    <scope>NUCLEOTIDE SEQUENCE [LARGE SCALE GENOMIC DNA]</scope>
    <source>
        <strain evidence="3">KCTC 33522</strain>
    </source>
</reference>
<gene>
    <name evidence="2" type="ORF">ACFSY7_15650</name>
</gene>
<organism evidence="2 3">
    <name type="scientific">Kurthia populi</name>
    <dbReference type="NCBI Taxonomy" id="1562132"/>
    <lineage>
        <taxon>Bacteria</taxon>
        <taxon>Bacillati</taxon>
        <taxon>Bacillota</taxon>
        <taxon>Bacilli</taxon>
        <taxon>Bacillales</taxon>
        <taxon>Caryophanaceae</taxon>
        <taxon>Kurthia</taxon>
    </lineage>
</organism>
<evidence type="ECO:0000313" key="2">
    <source>
        <dbReference type="EMBL" id="MFD2869928.1"/>
    </source>
</evidence>
<dbReference type="RefSeq" id="WP_233600620.1">
    <property type="nucleotide sequence ID" value="NZ_JBHUOR010000131.1"/>
</dbReference>
<dbReference type="Proteomes" id="UP001597568">
    <property type="component" value="Unassembled WGS sequence"/>
</dbReference>
<sequence length="79" mass="9379">MSDRMNKEDKKKDTDFKRMDSPDQVNSDTESLFDKDEEMMFVDPIPVEELNEKVKDEKLENREDTKSTSSSSKKYKHDK</sequence>
<comment type="caution">
    <text evidence="2">The sequence shown here is derived from an EMBL/GenBank/DDBJ whole genome shotgun (WGS) entry which is preliminary data.</text>
</comment>
<keyword evidence="3" id="KW-1185">Reference proteome</keyword>
<protein>
    <submittedName>
        <fullName evidence="2">Uncharacterized protein</fullName>
    </submittedName>
</protein>
<feature type="region of interest" description="Disordered" evidence="1">
    <location>
        <begin position="1"/>
        <end position="79"/>
    </location>
</feature>